<evidence type="ECO:0000259" key="2">
    <source>
        <dbReference type="Pfam" id="PF02732"/>
    </source>
</evidence>
<dbReference type="EMBL" id="JALLPJ020001324">
    <property type="protein sequence ID" value="KAL3769824.1"/>
    <property type="molecule type" value="Genomic_DNA"/>
</dbReference>
<dbReference type="Gene3D" id="3.40.50.10130">
    <property type="match status" value="1"/>
</dbReference>
<comment type="caution">
    <text evidence="3">The sequence shown here is derived from an EMBL/GenBank/DDBJ whole genome shotgun (WGS) entry which is preliminary data.</text>
</comment>
<feature type="region of interest" description="Disordered" evidence="1">
    <location>
        <begin position="1"/>
        <end position="50"/>
    </location>
</feature>
<evidence type="ECO:0000256" key="1">
    <source>
        <dbReference type="SAM" id="MobiDB-lite"/>
    </source>
</evidence>
<dbReference type="SUPFAM" id="SSF52980">
    <property type="entry name" value="Restriction endonuclease-like"/>
    <property type="match status" value="1"/>
</dbReference>
<reference evidence="3 4" key="1">
    <citation type="submission" date="2024-10" db="EMBL/GenBank/DDBJ databases">
        <title>Updated reference genomes for cyclostephanoid diatoms.</title>
        <authorList>
            <person name="Roberts W.R."/>
            <person name="Alverson A.J."/>
        </authorList>
    </citation>
    <scope>NUCLEOTIDE SEQUENCE [LARGE SCALE GENOMIC DNA]</scope>
    <source>
        <strain evidence="3 4">AJA010-31</strain>
    </source>
</reference>
<protein>
    <recommendedName>
        <fullName evidence="2">ERCC4 domain-containing protein</fullName>
    </recommendedName>
</protein>
<gene>
    <name evidence="3" type="ORF">ACHAWO_011314</name>
</gene>
<organism evidence="3 4">
    <name type="scientific">Cyclotella atomus</name>
    <dbReference type="NCBI Taxonomy" id="382360"/>
    <lineage>
        <taxon>Eukaryota</taxon>
        <taxon>Sar</taxon>
        <taxon>Stramenopiles</taxon>
        <taxon>Ochrophyta</taxon>
        <taxon>Bacillariophyta</taxon>
        <taxon>Coscinodiscophyceae</taxon>
        <taxon>Thalassiosirophycidae</taxon>
        <taxon>Stephanodiscales</taxon>
        <taxon>Stephanodiscaceae</taxon>
        <taxon>Cyclotella</taxon>
    </lineage>
</organism>
<dbReference type="Pfam" id="PF02732">
    <property type="entry name" value="ERCC4"/>
    <property type="match status" value="1"/>
</dbReference>
<sequence>MEIITIESSDEESPCSGTSRLVTPRQFEIMSSDDSSSSSSDGSDSSSSHDSIWVKGIFRAAAGPRGSAELRVDVARNFDGSNTVSAARDVTDKPANTCNQCEPLPVDIANRSETKNRNVDDDDSSLSSNDSIWDKVGLWEIGDKSENHQESAAVGRCAGVNLKCNKNEFDDSLALSPVSAIQKTTLRDERLESTLPSANENNIVRGTQQNQSNANEACSDDSSVSSLESLLQKNYFERKKPLQPNNSASVKPVLEKKVEPANATKKAQQSCDDSSTSSSDSILQKDYFERKKHPIHSYYDYCKYYPSSSKQSTAKAGNESNHNNCNSNTIGAEPTTNKRLPEFIQPPNTEWQITLLMDHREFGCSNNFLQQVEIEINKHFGRKQCEITTLPSADYLYVARLLSTSPHNTGEILQERVLDMVIERKAVQDVCQCLITDSKKYKPLSFFEAQMYKLMNCGVENKVFVMEGDENGVQFGRGMMHGARSQSERERRLKRVKTLRLQLANGEFKGVELVCTKSRHDTVKFLIHQLQVFQESFDPKHPPLRTRDSLTKYIQLQRRNASSSYCA</sequence>
<dbReference type="GO" id="GO:0006281">
    <property type="term" value="P:DNA repair"/>
    <property type="evidence" value="ECO:0007669"/>
    <property type="project" value="UniProtKB-ARBA"/>
</dbReference>
<feature type="region of interest" description="Disordered" evidence="1">
    <location>
        <begin position="259"/>
        <end position="282"/>
    </location>
</feature>
<evidence type="ECO:0000313" key="4">
    <source>
        <dbReference type="Proteomes" id="UP001530400"/>
    </source>
</evidence>
<feature type="region of interest" description="Disordered" evidence="1">
    <location>
        <begin position="312"/>
        <end position="340"/>
    </location>
</feature>
<dbReference type="InterPro" id="IPR011335">
    <property type="entry name" value="Restrct_endonuc-II-like"/>
</dbReference>
<keyword evidence="4" id="KW-1185">Reference proteome</keyword>
<feature type="compositionally biased region" description="Low complexity" evidence="1">
    <location>
        <begin position="318"/>
        <end position="328"/>
    </location>
</feature>
<feature type="region of interest" description="Disordered" evidence="1">
    <location>
        <begin position="189"/>
        <end position="223"/>
    </location>
</feature>
<feature type="compositionally biased region" description="Low complexity" evidence="1">
    <location>
        <begin position="32"/>
        <end position="50"/>
    </location>
</feature>
<proteinExistence type="predicted"/>
<accession>A0ABD3N129</accession>
<feature type="domain" description="ERCC4" evidence="2">
    <location>
        <begin position="358"/>
        <end position="526"/>
    </location>
</feature>
<evidence type="ECO:0000313" key="3">
    <source>
        <dbReference type="EMBL" id="KAL3769824.1"/>
    </source>
</evidence>
<name>A0ABD3N129_9STRA</name>
<feature type="compositionally biased region" description="Polar residues" evidence="1">
    <location>
        <begin position="194"/>
        <end position="216"/>
    </location>
</feature>
<dbReference type="Proteomes" id="UP001530400">
    <property type="component" value="Unassembled WGS sequence"/>
</dbReference>
<dbReference type="InterPro" id="IPR006166">
    <property type="entry name" value="ERCC4_domain"/>
</dbReference>
<dbReference type="AlphaFoldDB" id="A0ABD3N129"/>
<feature type="compositionally biased region" description="Low complexity" evidence="1">
    <location>
        <begin position="270"/>
        <end position="281"/>
    </location>
</feature>